<reference evidence="1 2" key="1">
    <citation type="journal article" date="2019" name="Sci. Rep.">
        <title>A high-quality genome of Eragrostis curvula grass provides insights into Poaceae evolution and supports new strategies to enhance forage quality.</title>
        <authorList>
            <person name="Carballo J."/>
            <person name="Santos B.A.C.M."/>
            <person name="Zappacosta D."/>
            <person name="Garbus I."/>
            <person name="Selva J.P."/>
            <person name="Gallo C.A."/>
            <person name="Diaz A."/>
            <person name="Albertini E."/>
            <person name="Caccamo M."/>
            <person name="Echenique V."/>
        </authorList>
    </citation>
    <scope>NUCLEOTIDE SEQUENCE [LARGE SCALE GENOMIC DNA]</scope>
    <source>
        <strain evidence="2">cv. Victoria</strain>
        <tissue evidence="1">Leaf</tissue>
    </source>
</reference>
<feature type="non-terminal residue" evidence="1">
    <location>
        <position position="1"/>
    </location>
</feature>
<dbReference type="Proteomes" id="UP000324897">
    <property type="component" value="Unassembled WGS sequence"/>
</dbReference>
<gene>
    <name evidence="1" type="ORF">EJB05_50241</name>
</gene>
<comment type="caution">
    <text evidence="1">The sequence shown here is derived from an EMBL/GenBank/DDBJ whole genome shotgun (WGS) entry which is preliminary data.</text>
</comment>
<accession>A0A5J9SYY3</accession>
<keyword evidence="2" id="KW-1185">Reference proteome</keyword>
<evidence type="ECO:0000313" key="1">
    <source>
        <dbReference type="EMBL" id="TVU04215.1"/>
    </source>
</evidence>
<organism evidence="1 2">
    <name type="scientific">Eragrostis curvula</name>
    <name type="common">weeping love grass</name>
    <dbReference type="NCBI Taxonomy" id="38414"/>
    <lineage>
        <taxon>Eukaryota</taxon>
        <taxon>Viridiplantae</taxon>
        <taxon>Streptophyta</taxon>
        <taxon>Embryophyta</taxon>
        <taxon>Tracheophyta</taxon>
        <taxon>Spermatophyta</taxon>
        <taxon>Magnoliopsida</taxon>
        <taxon>Liliopsida</taxon>
        <taxon>Poales</taxon>
        <taxon>Poaceae</taxon>
        <taxon>PACMAD clade</taxon>
        <taxon>Chloridoideae</taxon>
        <taxon>Eragrostideae</taxon>
        <taxon>Eragrostidinae</taxon>
        <taxon>Eragrostis</taxon>
    </lineage>
</organism>
<name>A0A5J9SYY3_9POAL</name>
<dbReference type="EMBL" id="RWGY01000087">
    <property type="protein sequence ID" value="TVU04215.1"/>
    <property type="molecule type" value="Genomic_DNA"/>
</dbReference>
<sequence length="163" mass="18082">MVPNSVSECAMMFYTAYPNITSRRIPKLPGGCFEIQSDESMNAIPSDPCLFAPSRATSNWHLRSRRSVQRIITKSYQEVRPVVLHNISRYRSQWGPKATRIFLAMSSAPVSGCAQHAIRDLGDYGLGAVLGLPAARGLCRGYQQSLGFVDHLNLRTGSWSDHP</sequence>
<evidence type="ECO:0000313" key="2">
    <source>
        <dbReference type="Proteomes" id="UP000324897"/>
    </source>
</evidence>
<proteinExistence type="predicted"/>
<dbReference type="AlphaFoldDB" id="A0A5J9SYY3"/>
<protein>
    <submittedName>
        <fullName evidence="1">Uncharacterized protein</fullName>
    </submittedName>
</protein>
<dbReference type="Gramene" id="TVU04215">
    <property type="protein sequence ID" value="TVU04215"/>
    <property type="gene ID" value="EJB05_50241"/>
</dbReference>